<feature type="compositionally biased region" description="Basic and acidic residues" evidence="1">
    <location>
        <begin position="60"/>
        <end position="83"/>
    </location>
</feature>
<feature type="signal peptide" evidence="2">
    <location>
        <begin position="1"/>
        <end position="18"/>
    </location>
</feature>
<evidence type="ECO:0000256" key="2">
    <source>
        <dbReference type="SAM" id="SignalP"/>
    </source>
</evidence>
<feature type="chain" id="PRO_5016016463" description="Argininosuccinate lyase" evidence="2">
    <location>
        <begin position="19"/>
        <end position="83"/>
    </location>
</feature>
<dbReference type="AlphaFoldDB" id="A0A2W5C452"/>
<dbReference type="Proteomes" id="UP000249066">
    <property type="component" value="Unassembled WGS sequence"/>
</dbReference>
<dbReference type="EMBL" id="QFNN01000036">
    <property type="protein sequence ID" value="PZO90095.1"/>
    <property type="molecule type" value="Genomic_DNA"/>
</dbReference>
<organism evidence="3 4">
    <name type="scientific">Sphingomonas sanxanigenens</name>
    <dbReference type="NCBI Taxonomy" id="397260"/>
    <lineage>
        <taxon>Bacteria</taxon>
        <taxon>Pseudomonadati</taxon>
        <taxon>Pseudomonadota</taxon>
        <taxon>Alphaproteobacteria</taxon>
        <taxon>Sphingomonadales</taxon>
        <taxon>Sphingomonadaceae</taxon>
        <taxon>Sphingomonas</taxon>
    </lineage>
</organism>
<proteinExistence type="predicted"/>
<evidence type="ECO:0000313" key="4">
    <source>
        <dbReference type="Proteomes" id="UP000249066"/>
    </source>
</evidence>
<feature type="region of interest" description="Disordered" evidence="1">
    <location>
        <begin position="44"/>
        <end position="83"/>
    </location>
</feature>
<reference evidence="3 4" key="1">
    <citation type="submission" date="2017-08" db="EMBL/GenBank/DDBJ databases">
        <title>Infants hospitalized years apart are colonized by the same room-sourced microbial strains.</title>
        <authorList>
            <person name="Brooks B."/>
            <person name="Olm M.R."/>
            <person name="Firek B.A."/>
            <person name="Baker R."/>
            <person name="Thomas B.C."/>
            <person name="Morowitz M.J."/>
            <person name="Banfield J.F."/>
        </authorList>
    </citation>
    <scope>NUCLEOTIDE SEQUENCE [LARGE SCALE GENOMIC DNA]</scope>
    <source>
        <strain evidence="3">S2_018_000_R2_101</strain>
    </source>
</reference>
<evidence type="ECO:0008006" key="5">
    <source>
        <dbReference type="Google" id="ProtNLM"/>
    </source>
</evidence>
<name>A0A2W5C452_9SPHN</name>
<accession>A0A2W5C452</accession>
<evidence type="ECO:0000256" key="1">
    <source>
        <dbReference type="SAM" id="MobiDB-lite"/>
    </source>
</evidence>
<gene>
    <name evidence="3" type="ORF">DI623_07920</name>
</gene>
<evidence type="ECO:0000313" key="3">
    <source>
        <dbReference type="EMBL" id="PZO90095.1"/>
    </source>
</evidence>
<keyword evidence="2" id="KW-0732">Signal</keyword>
<sequence>MNRAVTLALALALAVALGGCGGRQTLKPTEGKAMPPKPAFATTALTPDQMMAADSQARPRRSDELLRRSQERGDDRFDQPPRN</sequence>
<dbReference type="PROSITE" id="PS51257">
    <property type="entry name" value="PROKAR_LIPOPROTEIN"/>
    <property type="match status" value="1"/>
</dbReference>
<protein>
    <recommendedName>
        <fullName evidence="5">Argininosuccinate lyase</fullName>
    </recommendedName>
</protein>
<comment type="caution">
    <text evidence="3">The sequence shown here is derived from an EMBL/GenBank/DDBJ whole genome shotgun (WGS) entry which is preliminary data.</text>
</comment>